<dbReference type="RefSeq" id="WP_155447833.1">
    <property type="nucleotide sequence ID" value="NZ_JAOQNR010000025.1"/>
</dbReference>
<dbReference type="AlphaFoldDB" id="A0A6N8DU97"/>
<accession>A0A6N8DU97</accession>
<reference evidence="1 2" key="1">
    <citation type="submission" date="2019-11" db="EMBL/GenBank/DDBJ databases">
        <title>Whole-genome sequence of a Rhodoblastus acidophilus DSM 142.</title>
        <authorList>
            <person name="Kyndt J.A."/>
            <person name="Meyer T.E."/>
        </authorList>
    </citation>
    <scope>NUCLEOTIDE SEQUENCE [LARGE SCALE GENOMIC DNA]</scope>
    <source>
        <strain evidence="1 2">DSM 142</strain>
    </source>
</reference>
<sequence>MSGAATEPTVERATDEEIDAIIAEFGGDPREAIRALLHDLTQLALDSEAAVSRGYVRGNLMPFKLGD</sequence>
<name>A0A6N8DU97_RHOAC</name>
<dbReference type="OrthoDB" id="8162650at2"/>
<gene>
    <name evidence="1" type="ORF">GJ654_19420</name>
</gene>
<comment type="caution">
    <text evidence="1">The sequence shown here is derived from an EMBL/GenBank/DDBJ whole genome shotgun (WGS) entry which is preliminary data.</text>
</comment>
<dbReference type="EMBL" id="WNKS01000027">
    <property type="protein sequence ID" value="MTV33155.1"/>
    <property type="molecule type" value="Genomic_DNA"/>
</dbReference>
<evidence type="ECO:0000313" key="2">
    <source>
        <dbReference type="Proteomes" id="UP000439113"/>
    </source>
</evidence>
<protein>
    <submittedName>
        <fullName evidence="1">Uncharacterized protein</fullName>
    </submittedName>
</protein>
<proteinExistence type="predicted"/>
<evidence type="ECO:0000313" key="1">
    <source>
        <dbReference type="EMBL" id="MTV33155.1"/>
    </source>
</evidence>
<organism evidence="1 2">
    <name type="scientific">Rhodoblastus acidophilus</name>
    <name type="common">Rhodopseudomonas acidophila</name>
    <dbReference type="NCBI Taxonomy" id="1074"/>
    <lineage>
        <taxon>Bacteria</taxon>
        <taxon>Pseudomonadati</taxon>
        <taxon>Pseudomonadota</taxon>
        <taxon>Alphaproteobacteria</taxon>
        <taxon>Hyphomicrobiales</taxon>
        <taxon>Rhodoblastaceae</taxon>
        <taxon>Rhodoblastus</taxon>
    </lineage>
</organism>
<dbReference type="Proteomes" id="UP000439113">
    <property type="component" value="Unassembled WGS sequence"/>
</dbReference>